<sequence length="97" mass="10415">MMTASAVVPPSLSIPVKTRGLIKWQTKHTCCNPASLPMRLQPFSAGGIQGKVCLSHPVGLGLQLQPISRKRKMQCIRANSNSHSSGTNNHPSSHSCK</sequence>
<reference evidence="2 3" key="1">
    <citation type="journal article" date="2021" name="Commun. Biol.">
        <title>The genome of Shorea leprosula (Dipterocarpaceae) highlights the ecological relevance of drought in aseasonal tropical rainforests.</title>
        <authorList>
            <person name="Ng K.K.S."/>
            <person name="Kobayashi M.J."/>
            <person name="Fawcett J.A."/>
            <person name="Hatakeyama M."/>
            <person name="Paape T."/>
            <person name="Ng C.H."/>
            <person name="Ang C.C."/>
            <person name="Tnah L.H."/>
            <person name="Lee C.T."/>
            <person name="Nishiyama T."/>
            <person name="Sese J."/>
            <person name="O'Brien M.J."/>
            <person name="Copetti D."/>
            <person name="Mohd Noor M.I."/>
            <person name="Ong R.C."/>
            <person name="Putra M."/>
            <person name="Sireger I.Z."/>
            <person name="Indrioko S."/>
            <person name="Kosugi Y."/>
            <person name="Izuno A."/>
            <person name="Isagi Y."/>
            <person name="Lee S.L."/>
            <person name="Shimizu K.K."/>
        </authorList>
    </citation>
    <scope>NUCLEOTIDE SEQUENCE [LARGE SCALE GENOMIC DNA]</scope>
    <source>
        <strain evidence="2">214</strain>
    </source>
</reference>
<feature type="compositionally biased region" description="Low complexity" evidence="1">
    <location>
        <begin position="79"/>
        <end position="97"/>
    </location>
</feature>
<gene>
    <name evidence="2" type="ORF">SLEP1_g44617</name>
</gene>
<feature type="region of interest" description="Disordered" evidence="1">
    <location>
        <begin position="75"/>
        <end position="97"/>
    </location>
</feature>
<evidence type="ECO:0000256" key="1">
    <source>
        <dbReference type="SAM" id="MobiDB-lite"/>
    </source>
</evidence>
<accession>A0AAV5LI21</accession>
<dbReference type="Proteomes" id="UP001054252">
    <property type="component" value="Unassembled WGS sequence"/>
</dbReference>
<comment type="caution">
    <text evidence="2">The sequence shown here is derived from an EMBL/GenBank/DDBJ whole genome shotgun (WGS) entry which is preliminary data.</text>
</comment>
<dbReference type="EMBL" id="BPVZ01000116">
    <property type="protein sequence ID" value="GKV36491.1"/>
    <property type="molecule type" value="Genomic_DNA"/>
</dbReference>
<evidence type="ECO:0000313" key="3">
    <source>
        <dbReference type="Proteomes" id="UP001054252"/>
    </source>
</evidence>
<keyword evidence="3" id="KW-1185">Reference proteome</keyword>
<evidence type="ECO:0000313" key="2">
    <source>
        <dbReference type="EMBL" id="GKV36491.1"/>
    </source>
</evidence>
<organism evidence="2 3">
    <name type="scientific">Rubroshorea leprosula</name>
    <dbReference type="NCBI Taxonomy" id="152421"/>
    <lineage>
        <taxon>Eukaryota</taxon>
        <taxon>Viridiplantae</taxon>
        <taxon>Streptophyta</taxon>
        <taxon>Embryophyta</taxon>
        <taxon>Tracheophyta</taxon>
        <taxon>Spermatophyta</taxon>
        <taxon>Magnoliopsida</taxon>
        <taxon>eudicotyledons</taxon>
        <taxon>Gunneridae</taxon>
        <taxon>Pentapetalae</taxon>
        <taxon>rosids</taxon>
        <taxon>malvids</taxon>
        <taxon>Malvales</taxon>
        <taxon>Dipterocarpaceae</taxon>
        <taxon>Rubroshorea</taxon>
    </lineage>
</organism>
<name>A0AAV5LI21_9ROSI</name>
<protein>
    <submittedName>
        <fullName evidence="2">Uncharacterized protein</fullName>
    </submittedName>
</protein>
<proteinExistence type="predicted"/>
<dbReference type="AlphaFoldDB" id="A0AAV5LI21"/>